<proteinExistence type="predicted"/>
<name>A0A2R5HDW9_9LACT</name>
<protein>
    <submittedName>
        <fullName evidence="4">Uncharacterized protein</fullName>
    </submittedName>
</protein>
<keyword evidence="5" id="KW-1185">Reference proteome</keyword>
<keyword evidence="3" id="KW-1133">Transmembrane helix</keyword>
<sequence>MADFRHDRKNFKFKHDARLNAKLNKAMTTEKATQFKAWKSGKTWVYAAATLTLLAGSMQGMALPFLGEVGQPTVAKATTQSSGTISPGQSINTPSISTFQPINTEDQSAWGNAYSSDPNYPVPSPWSSGTWLNNTNNGPNSNAATKPIYTYDTYSTTINMANTFSMSFAAKGASGDAQGIFFVPVATTDAQIQTSLSDSTDAYGGLGIKGIKNAVFAGRDFYYNSNSGDYNDGSLLYSGGNGTFSVAGQQSYPGAKATIRTTDGSGTLVKEGGGASVTNTSTTANTTPGPSTDAGIVGGSAISTANDDGPWSINWSPDIPTSTNTANQVGSLTQTITGTLTVSINNYTLTYSKMVMPLQMKMGASFQTNQYGQRATSGNGFNFNGTITGNPQTTVKVNYQSRVTNAYGNTNISSAPAATIKANVMSKIGAYATVPTSPDDGNLYDYVGPATLPGYTIDPGSKSSTVATADGLAALNIYYTPDKQSATFNYNWDTANTPGATSATAPNLPNGVALPAAQTTTGVTDGAITDSTTGKYPTFTAPAGYSITGYLYNNGTTISSYSNLTDLQTAFPAYKVTGNNSNTVTVILAANNQQANFTYAAASGTNLPSGLPAISSVTGKTGATLTAPTVTIPAGYTAQYKAPNGTLYSTLAQAIAATANGTLTATSNTSNPGTYTAGTNDYQVVLTASPQTVTFNWIGMNGTTTSVLPQNLSYGASGLTTDSSVITGAYFSATTNLKNYSSAISAVVPAGYYISSIYQNYNPSTGSGTLVASGTSAGQALSNFAATKPVVAATTANNTYTLALSPLTQTASFSYGYDPTITSPPAAPATQTSTGATASTISPPTFTVPTGYYIKGIYAGTAATGNPIATAVANGTNAVFPYQVYSAGGNQYYLQLALNNVNVQWSVAVNGADPLNINKLATYTTSVTGGSGTSNYQSNLIDAINKASTNPAVSLSNPSGDGLTYVDSKSGDKYLVTGYTLGSTTYSSFAALLAANPKVALGTANSIQQAVTLNLVADNTALASNATTATSNFTPATVYTPSSDITKAIDLDGKNDDSNLATINGYDVVANISGGSTNIWQKSATSLKLPVGSYTETFYALNYNGLQAFKASGASSIVTYIQGLSKDDLAKYTVSSTTQIKVSEATAITAKPSDHIAATQNYQPSQDITSTTNSDATSGTTTTVNGQPIGAIISNAAGTQVWTGNSSTSLPKGSLVAGQYTLTHYALTAQGVVDYQSWLTSHAGGTVGDFVKSLSSSQLTADAKTATTALTVTDFKLPYAGGEGYVGLVMVATAAAAASALLWFGSRRKEDKS</sequence>
<feature type="transmembrane region" description="Helical" evidence="3">
    <location>
        <begin position="1285"/>
        <end position="1304"/>
    </location>
</feature>
<feature type="region of interest" description="Disordered" evidence="2">
    <location>
        <begin position="263"/>
        <end position="292"/>
    </location>
</feature>
<dbReference type="NCBIfam" id="TIGR03715">
    <property type="entry name" value="KxYKxGKxW"/>
    <property type="match status" value="1"/>
</dbReference>
<accession>A0A2R5HDW9</accession>
<dbReference type="EMBL" id="BFFO01000002">
    <property type="protein sequence ID" value="GBG96249.1"/>
    <property type="molecule type" value="Genomic_DNA"/>
</dbReference>
<comment type="caution">
    <text evidence="4">The sequence shown here is derived from an EMBL/GenBank/DDBJ whole genome shotgun (WGS) entry which is preliminary data.</text>
</comment>
<keyword evidence="3" id="KW-0472">Membrane</keyword>
<feature type="compositionally biased region" description="Low complexity" evidence="2">
    <location>
        <begin position="1169"/>
        <end position="1179"/>
    </location>
</feature>
<feature type="region of interest" description="Disordered" evidence="2">
    <location>
        <begin position="77"/>
        <end position="99"/>
    </location>
</feature>
<feature type="transmembrane region" description="Helical" evidence="3">
    <location>
        <begin position="44"/>
        <end position="66"/>
    </location>
</feature>
<gene>
    <name evidence="4" type="ORF">NtB2_00360</name>
</gene>
<feature type="region of interest" description="Disordered" evidence="2">
    <location>
        <begin position="1160"/>
        <end position="1179"/>
    </location>
</feature>
<evidence type="ECO:0000313" key="5">
    <source>
        <dbReference type="Proteomes" id="UP000245021"/>
    </source>
</evidence>
<keyword evidence="1" id="KW-0732">Signal</keyword>
<organism evidence="4 5">
    <name type="scientific">Lactococcus termiticola</name>
    <dbReference type="NCBI Taxonomy" id="2169526"/>
    <lineage>
        <taxon>Bacteria</taxon>
        <taxon>Bacillati</taxon>
        <taxon>Bacillota</taxon>
        <taxon>Bacilli</taxon>
        <taxon>Lactobacillales</taxon>
        <taxon>Streptococcaceae</taxon>
        <taxon>Lactococcus</taxon>
    </lineage>
</organism>
<keyword evidence="3" id="KW-0812">Transmembrane</keyword>
<dbReference type="RefSeq" id="WP_109245240.1">
    <property type="nucleotide sequence ID" value="NZ_BFFO01000002.1"/>
</dbReference>
<reference evidence="4 5" key="1">
    <citation type="journal article" date="2018" name="Genome Announc.">
        <title>Draft Genome Sequence of Lactococcus sp. Strain NtB2 (JCM 32569), Isolated from the Gut of the Higher Termite Nasutitermes takasagoensis.</title>
        <authorList>
            <person name="Noda S."/>
            <person name="Aihara C."/>
            <person name="Yuki M."/>
            <person name="Ohkuma M."/>
        </authorList>
    </citation>
    <scope>NUCLEOTIDE SEQUENCE [LARGE SCALE GENOMIC DNA]</scope>
    <source>
        <strain evidence="4 5">NtB2</strain>
    </source>
</reference>
<dbReference type="InterPro" id="IPR022263">
    <property type="entry name" value="KxYKxGKxW"/>
</dbReference>
<evidence type="ECO:0000256" key="1">
    <source>
        <dbReference type="ARBA" id="ARBA00022729"/>
    </source>
</evidence>
<dbReference type="OrthoDB" id="2239962at2"/>
<evidence type="ECO:0000256" key="3">
    <source>
        <dbReference type="SAM" id="Phobius"/>
    </source>
</evidence>
<evidence type="ECO:0000313" key="4">
    <source>
        <dbReference type="EMBL" id="GBG96249.1"/>
    </source>
</evidence>
<feature type="compositionally biased region" description="Low complexity" evidence="2">
    <location>
        <begin position="276"/>
        <end position="292"/>
    </location>
</feature>
<evidence type="ECO:0000256" key="2">
    <source>
        <dbReference type="SAM" id="MobiDB-lite"/>
    </source>
</evidence>
<dbReference type="Proteomes" id="UP000245021">
    <property type="component" value="Unassembled WGS sequence"/>
</dbReference>